<dbReference type="STRING" id="1507870.A0A1V8TNK3"/>
<dbReference type="PROSITE" id="PS00518">
    <property type="entry name" value="ZF_RING_1"/>
    <property type="match status" value="1"/>
</dbReference>
<reference evidence="7" key="1">
    <citation type="submission" date="2017-03" db="EMBL/GenBank/DDBJ databases">
        <title>Genomes of endolithic fungi from Antarctica.</title>
        <authorList>
            <person name="Coleine C."/>
            <person name="Masonjones S."/>
            <person name="Stajich J.E."/>
        </authorList>
    </citation>
    <scope>NUCLEOTIDE SEQUENCE [LARGE SCALE GENOMIC DNA]</scope>
    <source>
        <strain evidence="7">CCFEE 5527</strain>
    </source>
</reference>
<keyword evidence="2" id="KW-0863">Zinc-finger</keyword>
<feature type="domain" description="IBR" evidence="5">
    <location>
        <begin position="134"/>
        <end position="189"/>
    </location>
</feature>
<evidence type="ECO:0000313" key="6">
    <source>
        <dbReference type="EMBL" id="OQO12950.1"/>
    </source>
</evidence>
<dbReference type="InterPro" id="IPR002867">
    <property type="entry name" value="IBR_dom"/>
</dbReference>
<evidence type="ECO:0000256" key="2">
    <source>
        <dbReference type="ARBA" id="ARBA00022771"/>
    </source>
</evidence>
<dbReference type="OrthoDB" id="9977870at2759"/>
<accession>A0A1V8TNK3</accession>
<dbReference type="GO" id="GO:0008270">
    <property type="term" value="F:zinc ion binding"/>
    <property type="evidence" value="ECO:0007669"/>
    <property type="project" value="UniProtKB-KW"/>
</dbReference>
<organism evidence="6 7">
    <name type="scientific">Cryoendolithus antarcticus</name>
    <dbReference type="NCBI Taxonomy" id="1507870"/>
    <lineage>
        <taxon>Eukaryota</taxon>
        <taxon>Fungi</taxon>
        <taxon>Dikarya</taxon>
        <taxon>Ascomycota</taxon>
        <taxon>Pezizomycotina</taxon>
        <taxon>Dothideomycetes</taxon>
        <taxon>Dothideomycetidae</taxon>
        <taxon>Cladosporiales</taxon>
        <taxon>Cladosporiaceae</taxon>
        <taxon>Cryoendolithus</taxon>
    </lineage>
</organism>
<evidence type="ECO:0000313" key="7">
    <source>
        <dbReference type="Proteomes" id="UP000192596"/>
    </source>
</evidence>
<evidence type="ECO:0000256" key="4">
    <source>
        <dbReference type="ARBA" id="ARBA00022833"/>
    </source>
</evidence>
<dbReference type="AlphaFoldDB" id="A0A1V8TNK3"/>
<gene>
    <name evidence="6" type="ORF">B0A48_02414</name>
</gene>
<evidence type="ECO:0000259" key="5">
    <source>
        <dbReference type="Pfam" id="PF01485"/>
    </source>
</evidence>
<sequence>MDPFWNAFHRHDGRQAEAARIQQEDDDYELAIQMATSGDNNLLDDGGDGADDPMARDAADRANWTVCVACNDHGQNFVPECRHPYCGDCLGHVFTQAMNDENLFPPRCCQREIALQDARPMLKGELATQFEAKAVEYRTLDRTYCSNMQCGAFIPPDPTTSGLFGIRYARCLQCSQFTCKGCKNVYHYGPCAVDIGLEQLRATAQGEVACVAMSSATSAEGTGCRRPAVAHSGTKSASSSAQKYSSIASKEWVLVSQFGIVAESDRWPGSYSTLLIARTP</sequence>
<comment type="caution">
    <text evidence="6">The sequence shown here is derived from an EMBL/GenBank/DDBJ whole genome shotgun (WGS) entry which is preliminary data.</text>
</comment>
<protein>
    <recommendedName>
        <fullName evidence="5">IBR domain-containing protein</fullName>
    </recommendedName>
</protein>
<evidence type="ECO:0000256" key="1">
    <source>
        <dbReference type="ARBA" id="ARBA00022723"/>
    </source>
</evidence>
<dbReference type="Proteomes" id="UP000192596">
    <property type="component" value="Unassembled WGS sequence"/>
</dbReference>
<dbReference type="InterPro" id="IPR017907">
    <property type="entry name" value="Znf_RING_CS"/>
</dbReference>
<dbReference type="Pfam" id="PF01485">
    <property type="entry name" value="IBR"/>
    <property type="match status" value="1"/>
</dbReference>
<proteinExistence type="predicted"/>
<dbReference type="InParanoid" id="A0A1V8TNK3"/>
<evidence type="ECO:0000256" key="3">
    <source>
        <dbReference type="ARBA" id="ARBA00022786"/>
    </source>
</evidence>
<keyword evidence="3" id="KW-0833">Ubl conjugation pathway</keyword>
<keyword evidence="7" id="KW-1185">Reference proteome</keyword>
<name>A0A1V8TNK3_9PEZI</name>
<keyword evidence="1" id="KW-0479">Metal-binding</keyword>
<keyword evidence="4" id="KW-0862">Zinc</keyword>
<dbReference type="EMBL" id="NAJO01000004">
    <property type="protein sequence ID" value="OQO12950.1"/>
    <property type="molecule type" value="Genomic_DNA"/>
</dbReference>